<evidence type="ECO:0000313" key="4">
    <source>
        <dbReference type="Proteomes" id="UP001218579"/>
    </source>
</evidence>
<dbReference type="CDD" id="cd22231">
    <property type="entry name" value="RHH_NikR_HicB-like"/>
    <property type="match status" value="1"/>
</dbReference>
<evidence type="ECO:0000256" key="1">
    <source>
        <dbReference type="ARBA" id="ARBA00022649"/>
    </source>
</evidence>
<dbReference type="SUPFAM" id="SSF47598">
    <property type="entry name" value="Ribbon-helix-helix"/>
    <property type="match status" value="1"/>
</dbReference>
<dbReference type="Pfam" id="PF03693">
    <property type="entry name" value="ParD_antitoxin"/>
    <property type="match status" value="1"/>
</dbReference>
<keyword evidence="4" id="KW-1185">Reference proteome</keyword>
<dbReference type="NCBIfam" id="TIGR02606">
    <property type="entry name" value="antidote_CC2985"/>
    <property type="match status" value="1"/>
</dbReference>
<dbReference type="RefSeq" id="WP_272743505.1">
    <property type="nucleotide sequence ID" value="NZ_JAQQKV010000001.1"/>
</dbReference>
<feature type="region of interest" description="Disordered" evidence="2">
    <location>
        <begin position="59"/>
        <end position="128"/>
    </location>
</feature>
<keyword evidence="1" id="KW-1277">Toxin-antitoxin system</keyword>
<dbReference type="Gene3D" id="6.10.10.120">
    <property type="entry name" value="Antitoxin ParD1-like"/>
    <property type="match status" value="1"/>
</dbReference>
<organism evidence="3 4">
    <name type="scientific">Asticcacaulis machinosus</name>
    <dbReference type="NCBI Taxonomy" id="2984211"/>
    <lineage>
        <taxon>Bacteria</taxon>
        <taxon>Pseudomonadati</taxon>
        <taxon>Pseudomonadota</taxon>
        <taxon>Alphaproteobacteria</taxon>
        <taxon>Caulobacterales</taxon>
        <taxon>Caulobacteraceae</taxon>
        <taxon>Asticcacaulis</taxon>
    </lineage>
</organism>
<evidence type="ECO:0000313" key="3">
    <source>
        <dbReference type="EMBL" id="MDC7675195.1"/>
    </source>
</evidence>
<feature type="compositionally biased region" description="Basic and acidic residues" evidence="2">
    <location>
        <begin position="118"/>
        <end position="128"/>
    </location>
</feature>
<evidence type="ECO:0000256" key="2">
    <source>
        <dbReference type="SAM" id="MobiDB-lite"/>
    </source>
</evidence>
<protein>
    <submittedName>
        <fullName evidence="3">Type II toxin-antitoxin system ParD family antitoxin</fullName>
    </submittedName>
</protein>
<comment type="caution">
    <text evidence="3">The sequence shown here is derived from an EMBL/GenBank/DDBJ whole genome shotgun (WGS) entry which is preliminary data.</text>
</comment>
<dbReference type="InterPro" id="IPR010985">
    <property type="entry name" value="Ribbon_hlx_hlx"/>
</dbReference>
<dbReference type="Proteomes" id="UP001218579">
    <property type="component" value="Unassembled WGS sequence"/>
</dbReference>
<dbReference type="EMBL" id="JAQQKV010000001">
    <property type="protein sequence ID" value="MDC7675195.1"/>
    <property type="molecule type" value="Genomic_DNA"/>
</dbReference>
<dbReference type="InterPro" id="IPR038296">
    <property type="entry name" value="ParD_sf"/>
</dbReference>
<name>A0ABT5HG11_9CAUL</name>
<dbReference type="InterPro" id="IPR022789">
    <property type="entry name" value="ParD"/>
</dbReference>
<accession>A0ABT5HG11</accession>
<proteinExistence type="predicted"/>
<reference evidence="3 4" key="1">
    <citation type="submission" date="2023-01" db="EMBL/GenBank/DDBJ databases">
        <title>Novel species of the genus Asticcacaulis isolated from rivers.</title>
        <authorList>
            <person name="Lu H."/>
        </authorList>
    </citation>
    <scope>NUCLEOTIDE SEQUENCE [LARGE SCALE GENOMIC DNA]</scope>
    <source>
        <strain evidence="3 4">LKC15W</strain>
    </source>
</reference>
<gene>
    <name evidence="3" type="ORF">PQU98_03585</name>
</gene>
<sequence>MSIEKRTISLTRDQVAYIDEKVKSGDYAATSEVIRAGLRALQERDQAIARWLREEAMKHAPQSAPLPVAAGNVAPHADDDGHVAHLHTQPLEDQEQSVDDSGSTDADTPVLDHSLQGLKEEVDAHQEA</sequence>